<dbReference type="Proteomes" id="UP001162483">
    <property type="component" value="Unassembled WGS sequence"/>
</dbReference>
<gene>
    <name evidence="2" type="ORF">SPARVUS_LOCUS14243015</name>
</gene>
<feature type="compositionally biased region" description="Basic and acidic residues" evidence="1">
    <location>
        <begin position="1"/>
        <end position="11"/>
    </location>
</feature>
<sequence length="133" mass="13782">MGGTGEYREAGKSTGAGQHREGEEHGVREAQGCSMCSRTAVVRIPGRLAQLCSGTLPVPLYPAACCLPGFCSVGTGHDSRVPSAHAQEAVLFVNGKAVPGTHDRSQKPPDQSQSASASRSMRTGHPAVMPRSA</sequence>
<reference evidence="2" key="1">
    <citation type="submission" date="2023-05" db="EMBL/GenBank/DDBJ databases">
        <authorList>
            <person name="Stuckert A."/>
        </authorList>
    </citation>
    <scope>NUCLEOTIDE SEQUENCE</scope>
</reference>
<feature type="compositionally biased region" description="Basic and acidic residues" evidence="1">
    <location>
        <begin position="18"/>
        <end position="28"/>
    </location>
</feature>
<feature type="region of interest" description="Disordered" evidence="1">
    <location>
        <begin position="1"/>
        <end position="32"/>
    </location>
</feature>
<keyword evidence="3" id="KW-1185">Reference proteome</keyword>
<name>A0ABN9GIV0_9NEOB</name>
<feature type="region of interest" description="Disordered" evidence="1">
    <location>
        <begin position="95"/>
        <end position="133"/>
    </location>
</feature>
<accession>A0ABN9GIV0</accession>
<proteinExistence type="predicted"/>
<feature type="compositionally biased region" description="Low complexity" evidence="1">
    <location>
        <begin position="111"/>
        <end position="121"/>
    </location>
</feature>
<protein>
    <submittedName>
        <fullName evidence="2">Uncharacterized protein</fullName>
    </submittedName>
</protein>
<evidence type="ECO:0000256" key="1">
    <source>
        <dbReference type="SAM" id="MobiDB-lite"/>
    </source>
</evidence>
<comment type="caution">
    <text evidence="2">The sequence shown here is derived from an EMBL/GenBank/DDBJ whole genome shotgun (WGS) entry which is preliminary data.</text>
</comment>
<evidence type="ECO:0000313" key="2">
    <source>
        <dbReference type="EMBL" id="CAI9609371.1"/>
    </source>
</evidence>
<organism evidence="2 3">
    <name type="scientific">Staurois parvus</name>
    <dbReference type="NCBI Taxonomy" id="386267"/>
    <lineage>
        <taxon>Eukaryota</taxon>
        <taxon>Metazoa</taxon>
        <taxon>Chordata</taxon>
        <taxon>Craniata</taxon>
        <taxon>Vertebrata</taxon>
        <taxon>Euteleostomi</taxon>
        <taxon>Amphibia</taxon>
        <taxon>Batrachia</taxon>
        <taxon>Anura</taxon>
        <taxon>Neobatrachia</taxon>
        <taxon>Ranoidea</taxon>
        <taxon>Ranidae</taxon>
        <taxon>Staurois</taxon>
    </lineage>
</organism>
<feature type="non-terminal residue" evidence="2">
    <location>
        <position position="133"/>
    </location>
</feature>
<dbReference type="EMBL" id="CATNWA010018772">
    <property type="protein sequence ID" value="CAI9609371.1"/>
    <property type="molecule type" value="Genomic_DNA"/>
</dbReference>
<evidence type="ECO:0000313" key="3">
    <source>
        <dbReference type="Proteomes" id="UP001162483"/>
    </source>
</evidence>